<name>A0ABU6SW92_9FABA</name>
<keyword evidence="2" id="KW-1185">Reference proteome</keyword>
<reference evidence="1 2" key="1">
    <citation type="journal article" date="2023" name="Plants (Basel)">
        <title>Bridging the Gap: Combining Genomics and Transcriptomics Approaches to Understand Stylosanthes scabra, an Orphan Legume from the Brazilian Caatinga.</title>
        <authorList>
            <person name="Ferreira-Neto J.R.C."/>
            <person name="da Silva M.D."/>
            <person name="Binneck E."/>
            <person name="de Melo N.F."/>
            <person name="da Silva R.H."/>
            <person name="de Melo A.L.T.M."/>
            <person name="Pandolfi V."/>
            <person name="Bustamante F.O."/>
            <person name="Brasileiro-Vidal A.C."/>
            <person name="Benko-Iseppon A.M."/>
        </authorList>
    </citation>
    <scope>NUCLEOTIDE SEQUENCE [LARGE SCALE GENOMIC DNA]</scope>
    <source>
        <tissue evidence="1">Leaves</tissue>
    </source>
</reference>
<comment type="caution">
    <text evidence="1">The sequence shown here is derived from an EMBL/GenBank/DDBJ whole genome shotgun (WGS) entry which is preliminary data.</text>
</comment>
<dbReference type="EMBL" id="JASCZI010062677">
    <property type="protein sequence ID" value="MED6140721.1"/>
    <property type="molecule type" value="Genomic_DNA"/>
</dbReference>
<protein>
    <submittedName>
        <fullName evidence="1">Uncharacterized protein</fullName>
    </submittedName>
</protein>
<sequence length="158" mass="18073">MGRGLSYWKKGVLLMRVLSVFRKENRTSCMTGLRSLVGVSCTMLLSNFSVPSQPHVFLRGKKIPFSKEDIGRHLHIPYELPPAGEDDIFKMTVKAYNDDEINMDGVFKLLLLLMENIDPKTHGTTFLMEHALLIYVLIKEGIVNLPMMMRDIMLKRST</sequence>
<dbReference type="Proteomes" id="UP001341840">
    <property type="component" value="Unassembled WGS sequence"/>
</dbReference>
<accession>A0ABU6SW92</accession>
<evidence type="ECO:0000313" key="1">
    <source>
        <dbReference type="EMBL" id="MED6140721.1"/>
    </source>
</evidence>
<proteinExistence type="predicted"/>
<evidence type="ECO:0000313" key="2">
    <source>
        <dbReference type="Proteomes" id="UP001341840"/>
    </source>
</evidence>
<organism evidence="1 2">
    <name type="scientific">Stylosanthes scabra</name>
    <dbReference type="NCBI Taxonomy" id="79078"/>
    <lineage>
        <taxon>Eukaryota</taxon>
        <taxon>Viridiplantae</taxon>
        <taxon>Streptophyta</taxon>
        <taxon>Embryophyta</taxon>
        <taxon>Tracheophyta</taxon>
        <taxon>Spermatophyta</taxon>
        <taxon>Magnoliopsida</taxon>
        <taxon>eudicotyledons</taxon>
        <taxon>Gunneridae</taxon>
        <taxon>Pentapetalae</taxon>
        <taxon>rosids</taxon>
        <taxon>fabids</taxon>
        <taxon>Fabales</taxon>
        <taxon>Fabaceae</taxon>
        <taxon>Papilionoideae</taxon>
        <taxon>50 kb inversion clade</taxon>
        <taxon>dalbergioids sensu lato</taxon>
        <taxon>Dalbergieae</taxon>
        <taxon>Pterocarpus clade</taxon>
        <taxon>Stylosanthes</taxon>
    </lineage>
</organism>
<gene>
    <name evidence="1" type="ORF">PIB30_096209</name>
</gene>